<dbReference type="PROSITE" id="PS51257">
    <property type="entry name" value="PROKAR_LIPOPROTEIN"/>
    <property type="match status" value="1"/>
</dbReference>
<dbReference type="OrthoDB" id="5498726at2"/>
<dbReference type="InterPro" id="IPR032331">
    <property type="entry name" value="DUF4856"/>
</dbReference>
<dbReference type="RefSeq" id="WP_089712962.1">
    <property type="nucleotide sequence ID" value="NZ_FMAR01000009.1"/>
</dbReference>
<protein>
    <recommendedName>
        <fullName evidence="4">DUF4856 domain-containing protein</fullName>
    </recommendedName>
</protein>
<name>A0A1C4EMZ3_9BACT</name>
<dbReference type="AlphaFoldDB" id="A0A1C4EMZ3"/>
<reference evidence="2 3" key="1">
    <citation type="submission" date="2016-08" db="EMBL/GenBank/DDBJ databases">
        <authorList>
            <person name="Seilhamer J.J."/>
        </authorList>
    </citation>
    <scope>NUCLEOTIDE SEQUENCE [LARGE SCALE GENOMIC DNA]</scope>
    <source>
        <strain evidence="2 3">A37T2</strain>
    </source>
</reference>
<dbReference type="Proteomes" id="UP000242818">
    <property type="component" value="Unassembled WGS sequence"/>
</dbReference>
<accession>A0A1C4EMZ3</accession>
<dbReference type="Pfam" id="PF16148">
    <property type="entry name" value="DUF4856"/>
    <property type="match status" value="1"/>
</dbReference>
<evidence type="ECO:0008006" key="4">
    <source>
        <dbReference type="Google" id="ProtNLM"/>
    </source>
</evidence>
<keyword evidence="1" id="KW-0732">Signal</keyword>
<proteinExistence type="predicted"/>
<gene>
    <name evidence="2" type="ORF">GA0116948_10951</name>
</gene>
<sequence length="367" mass="38958">MQRSTSMWTTCLLAVALLASCKKDSNPSTPSYNVPATYNFAPADSLKAKTILSMIGEMENLINTANSGATISASQLKGMYANTGSYFTDTTFSGTILQLNSSGISLQSLTTSSAQPFILSILDSIAANSASKVAAADGVAGVSERKTLLSANGIYWRQLFTKTMMGVVIGHLTTDVFLKDSLTVADNNAKAHAWDNAFFLWSVPANFPSNRVGVKYWGSYTSQIDSGLVKPVVNLTGVAANTTLLSAFTTGRAATGANDLVTAQKQAGIIINTFEKMETAAILHELNEAKGNLANGASAVVGNLSESLGFVQALKYNTQRNKVTDAQVAAIETMYGTNLYDVTPTQIDNIINVLSALYGWDSVKSYL</sequence>
<evidence type="ECO:0000256" key="1">
    <source>
        <dbReference type="SAM" id="SignalP"/>
    </source>
</evidence>
<evidence type="ECO:0000313" key="3">
    <source>
        <dbReference type="Proteomes" id="UP000242818"/>
    </source>
</evidence>
<organism evidence="2 3">
    <name type="scientific">Chitinophaga costaii</name>
    <dbReference type="NCBI Taxonomy" id="1335309"/>
    <lineage>
        <taxon>Bacteria</taxon>
        <taxon>Pseudomonadati</taxon>
        <taxon>Bacteroidota</taxon>
        <taxon>Chitinophagia</taxon>
        <taxon>Chitinophagales</taxon>
        <taxon>Chitinophagaceae</taxon>
        <taxon>Chitinophaga</taxon>
    </lineage>
</organism>
<feature type="signal peptide" evidence="1">
    <location>
        <begin position="1"/>
        <end position="19"/>
    </location>
</feature>
<evidence type="ECO:0000313" key="2">
    <source>
        <dbReference type="EMBL" id="SCC44958.1"/>
    </source>
</evidence>
<keyword evidence="3" id="KW-1185">Reference proteome</keyword>
<dbReference type="STRING" id="1335309.GA0116948_10951"/>
<feature type="chain" id="PRO_5008691274" description="DUF4856 domain-containing protein" evidence="1">
    <location>
        <begin position="20"/>
        <end position="367"/>
    </location>
</feature>
<dbReference type="EMBL" id="FMAR01000009">
    <property type="protein sequence ID" value="SCC44958.1"/>
    <property type="molecule type" value="Genomic_DNA"/>
</dbReference>